<keyword evidence="3" id="KW-0472">Membrane</keyword>
<dbReference type="PANTHER" id="PTHR43649:SF33">
    <property type="entry name" value="POLYGALACTURONAN_RHAMNOGALACTURONAN-BINDING PROTEIN YTCQ"/>
    <property type="match status" value="1"/>
</dbReference>
<evidence type="ECO:0000256" key="6">
    <source>
        <dbReference type="SAM" id="MobiDB-lite"/>
    </source>
</evidence>
<protein>
    <submittedName>
        <fullName evidence="8">Extracellular solute-binding protein</fullName>
    </submittedName>
</protein>
<keyword evidence="5" id="KW-0449">Lipoprotein</keyword>
<reference evidence="8 9" key="1">
    <citation type="submission" date="2019-12" db="EMBL/GenBank/DDBJ databases">
        <title>Paenibacillus sp. nov. sp. isolated from soil.</title>
        <authorList>
            <person name="Kim J."/>
            <person name="Jeong S.E."/>
            <person name="Jung H.S."/>
            <person name="Jeon C.O."/>
        </authorList>
    </citation>
    <scope>NUCLEOTIDE SEQUENCE [LARGE SCALE GENOMIC DNA]</scope>
    <source>
        <strain evidence="8 9">5J-6</strain>
    </source>
</reference>
<evidence type="ECO:0000256" key="1">
    <source>
        <dbReference type="ARBA" id="ARBA00022475"/>
    </source>
</evidence>
<dbReference type="Proteomes" id="UP000481087">
    <property type="component" value="Unassembled WGS sequence"/>
</dbReference>
<feature type="chain" id="PRO_5039291636" evidence="7">
    <location>
        <begin position="29"/>
        <end position="454"/>
    </location>
</feature>
<dbReference type="Gene3D" id="3.40.190.10">
    <property type="entry name" value="Periplasmic binding protein-like II"/>
    <property type="match status" value="2"/>
</dbReference>
<keyword evidence="4" id="KW-0564">Palmitate</keyword>
<dbReference type="AlphaFoldDB" id="A0A6L8V9C7"/>
<comment type="caution">
    <text evidence="8">The sequence shown here is derived from an EMBL/GenBank/DDBJ whole genome shotgun (WGS) entry which is preliminary data.</text>
</comment>
<evidence type="ECO:0000256" key="2">
    <source>
        <dbReference type="ARBA" id="ARBA00022729"/>
    </source>
</evidence>
<feature type="signal peptide" evidence="7">
    <location>
        <begin position="1"/>
        <end position="28"/>
    </location>
</feature>
<keyword evidence="9" id="KW-1185">Reference proteome</keyword>
<evidence type="ECO:0000256" key="3">
    <source>
        <dbReference type="ARBA" id="ARBA00023136"/>
    </source>
</evidence>
<keyword evidence="1" id="KW-1003">Cell membrane</keyword>
<dbReference type="InterPro" id="IPR006059">
    <property type="entry name" value="SBP"/>
</dbReference>
<evidence type="ECO:0000256" key="7">
    <source>
        <dbReference type="SAM" id="SignalP"/>
    </source>
</evidence>
<evidence type="ECO:0000256" key="5">
    <source>
        <dbReference type="ARBA" id="ARBA00023288"/>
    </source>
</evidence>
<accession>A0A6L8V9C7</accession>
<gene>
    <name evidence="8" type="ORF">GQF01_32625</name>
</gene>
<sequence length="454" mass="50551">MKKPLWTLAVSICTVALVGGCSSGSAPSATSSAAAPAVKSDTPATESKTPAKKDVTLTYIASQGWIKDTEMQLAKKFESETGIRIDYQIIPADQYFNVLKTKLNAKEGPDLFGGQSGKSEISLNYNVEKNAVDLSDQEWTKREDKLSLEQLSLNGKVYALTIWDTGNSFVVVYNKKIYEKLGINVPKTYEELKQASMKIKQAGITPIYEPIADGWHHVLWFAEPGPRYDEATPNLYNDLNANKKKFVDDPSMKTSLTQMKEMYDLGFFGDNTFSDTGADTANKLASGKYAMSLSTQSTPSDVTKINPELKAEDFGFFPIPLADNQFYYINPGGPSKFVYSGSKHIEEAKQYLAFLAKPENLQYMVDNDKTVSNLNFSGLKDKYTDEQKKLFAAYPKRGTDLQDYVNYVNPQWMDMGKDLVAMFSKSMEPIDVLKSIDKRRADMAGVAKDPAWAK</sequence>
<dbReference type="PANTHER" id="PTHR43649">
    <property type="entry name" value="ARABINOSE-BINDING PROTEIN-RELATED"/>
    <property type="match status" value="1"/>
</dbReference>
<organism evidence="8 9">
    <name type="scientific">Paenibacillus silvestris</name>
    <dbReference type="NCBI Taxonomy" id="2606219"/>
    <lineage>
        <taxon>Bacteria</taxon>
        <taxon>Bacillati</taxon>
        <taxon>Bacillota</taxon>
        <taxon>Bacilli</taxon>
        <taxon>Bacillales</taxon>
        <taxon>Paenibacillaceae</taxon>
        <taxon>Paenibacillus</taxon>
    </lineage>
</organism>
<dbReference type="InterPro" id="IPR050490">
    <property type="entry name" value="Bact_solute-bd_prot1"/>
</dbReference>
<evidence type="ECO:0000313" key="8">
    <source>
        <dbReference type="EMBL" id="MZQ86865.1"/>
    </source>
</evidence>
<dbReference type="PROSITE" id="PS51257">
    <property type="entry name" value="PROKAR_LIPOPROTEIN"/>
    <property type="match status" value="1"/>
</dbReference>
<dbReference type="EMBL" id="WTUZ01000040">
    <property type="protein sequence ID" value="MZQ86865.1"/>
    <property type="molecule type" value="Genomic_DNA"/>
</dbReference>
<evidence type="ECO:0000313" key="9">
    <source>
        <dbReference type="Proteomes" id="UP000481087"/>
    </source>
</evidence>
<feature type="compositionally biased region" description="Low complexity" evidence="6">
    <location>
        <begin position="28"/>
        <end position="37"/>
    </location>
</feature>
<dbReference type="Pfam" id="PF01547">
    <property type="entry name" value="SBP_bac_1"/>
    <property type="match status" value="1"/>
</dbReference>
<keyword evidence="2 7" id="KW-0732">Signal</keyword>
<evidence type="ECO:0000256" key="4">
    <source>
        <dbReference type="ARBA" id="ARBA00023139"/>
    </source>
</evidence>
<dbReference type="SUPFAM" id="SSF53850">
    <property type="entry name" value="Periplasmic binding protein-like II"/>
    <property type="match status" value="1"/>
</dbReference>
<feature type="region of interest" description="Disordered" evidence="6">
    <location>
        <begin position="28"/>
        <end position="49"/>
    </location>
</feature>
<dbReference type="RefSeq" id="WP_161411340.1">
    <property type="nucleotide sequence ID" value="NZ_WTUZ01000040.1"/>
</dbReference>
<name>A0A6L8V9C7_9BACL</name>
<proteinExistence type="predicted"/>